<dbReference type="Proteomes" id="UP000253410">
    <property type="component" value="Unassembled WGS sequence"/>
</dbReference>
<comment type="caution">
    <text evidence="2">The sequence shown here is derived from an EMBL/GenBank/DDBJ whole genome shotgun (WGS) entry which is preliminary data.</text>
</comment>
<dbReference type="EMBL" id="QFFJ01000001">
    <property type="protein sequence ID" value="RBL92279.1"/>
    <property type="molecule type" value="Genomic_DNA"/>
</dbReference>
<keyword evidence="3" id="KW-1185">Reference proteome</keyword>
<protein>
    <submittedName>
        <fullName evidence="2">Uncharacterized protein</fullName>
    </submittedName>
</protein>
<proteinExistence type="predicted"/>
<feature type="transmembrane region" description="Helical" evidence="1">
    <location>
        <begin position="56"/>
        <end position="78"/>
    </location>
</feature>
<sequence>MLWYRYLYIHIYKGCAKVRRYNAKYSALLYLSLISILLTLPFFVLIISRFGKMPKALFFLLSMSFAYLVYLANKKVLYNKKSFKQSLRLFNLENNLQRSIGYIVSFILLASSPVLFILILWWIKRIIYF</sequence>
<feature type="transmembrane region" description="Helical" evidence="1">
    <location>
        <begin position="99"/>
        <end position="123"/>
    </location>
</feature>
<organism evidence="2 3">
    <name type="scientific">Chitinophaga flava</name>
    <dbReference type="NCBI Taxonomy" id="2259036"/>
    <lineage>
        <taxon>Bacteria</taxon>
        <taxon>Pseudomonadati</taxon>
        <taxon>Bacteroidota</taxon>
        <taxon>Chitinophagia</taxon>
        <taxon>Chitinophagales</taxon>
        <taxon>Chitinophagaceae</taxon>
        <taxon>Chitinophaga</taxon>
    </lineage>
</organism>
<evidence type="ECO:0000313" key="2">
    <source>
        <dbReference type="EMBL" id="RBL92279.1"/>
    </source>
</evidence>
<reference evidence="2 3" key="1">
    <citation type="submission" date="2018-05" db="EMBL/GenBank/DDBJ databases">
        <title>Chitinophaga sp. K3CV102501T nov., isolated from isolated from a monsoon evergreen broad-leaved forest soil.</title>
        <authorList>
            <person name="Lv Y."/>
        </authorList>
    </citation>
    <scope>NUCLEOTIDE SEQUENCE [LARGE SCALE GENOMIC DNA]</scope>
    <source>
        <strain evidence="2 3">GDMCC 1.1325</strain>
    </source>
</reference>
<name>A0A365Y0Z5_9BACT</name>
<evidence type="ECO:0000256" key="1">
    <source>
        <dbReference type="SAM" id="Phobius"/>
    </source>
</evidence>
<gene>
    <name evidence="2" type="ORF">DF182_06725</name>
</gene>
<evidence type="ECO:0000313" key="3">
    <source>
        <dbReference type="Proteomes" id="UP000253410"/>
    </source>
</evidence>
<dbReference type="AlphaFoldDB" id="A0A365Y0Z5"/>
<keyword evidence="1" id="KW-0812">Transmembrane</keyword>
<keyword evidence="1" id="KW-1133">Transmembrane helix</keyword>
<keyword evidence="1" id="KW-0472">Membrane</keyword>
<feature type="transmembrane region" description="Helical" evidence="1">
    <location>
        <begin position="27"/>
        <end position="50"/>
    </location>
</feature>
<accession>A0A365Y0Z5</accession>